<feature type="transmembrane region" description="Helical" evidence="6">
    <location>
        <begin position="44"/>
        <end position="68"/>
    </location>
</feature>
<keyword evidence="3 6" id="KW-0812">Transmembrane</keyword>
<proteinExistence type="inferred from homology"/>
<dbReference type="AlphaFoldDB" id="A0A8S1EDT1"/>
<evidence type="ECO:0000256" key="4">
    <source>
        <dbReference type="ARBA" id="ARBA00022989"/>
    </source>
</evidence>
<evidence type="ECO:0000313" key="7">
    <source>
        <dbReference type="EMBL" id="CAB3398945.1"/>
    </source>
</evidence>
<feature type="transmembrane region" description="Helical" evidence="6">
    <location>
        <begin position="80"/>
        <end position="100"/>
    </location>
</feature>
<evidence type="ECO:0000256" key="2">
    <source>
        <dbReference type="ARBA" id="ARBA00006803"/>
    </source>
</evidence>
<evidence type="ECO:0000256" key="3">
    <source>
        <dbReference type="ARBA" id="ARBA00022692"/>
    </source>
</evidence>
<feature type="transmembrane region" description="Helical" evidence="6">
    <location>
        <begin position="243"/>
        <end position="260"/>
    </location>
</feature>
<evidence type="ECO:0000256" key="6">
    <source>
        <dbReference type="SAM" id="Phobius"/>
    </source>
</evidence>
<dbReference type="GO" id="GO:0016020">
    <property type="term" value="C:membrane"/>
    <property type="evidence" value="ECO:0007669"/>
    <property type="project" value="UniProtKB-SubCell"/>
</dbReference>
<evidence type="ECO:0000256" key="1">
    <source>
        <dbReference type="ARBA" id="ARBA00004141"/>
    </source>
</evidence>
<comment type="caution">
    <text evidence="7">The sequence shown here is derived from an EMBL/GenBank/DDBJ whole genome shotgun (WGS) entry which is preliminary data.</text>
</comment>
<keyword evidence="5 6" id="KW-0472">Membrane</keyword>
<evidence type="ECO:0000256" key="5">
    <source>
        <dbReference type="ARBA" id="ARBA00023136"/>
    </source>
</evidence>
<keyword evidence="8" id="KW-1185">Reference proteome</keyword>
<feature type="transmembrane region" description="Helical" evidence="6">
    <location>
        <begin position="112"/>
        <end position="133"/>
    </location>
</feature>
<dbReference type="Pfam" id="PF03125">
    <property type="entry name" value="Sre"/>
    <property type="match status" value="1"/>
</dbReference>
<gene>
    <name evidence="7" type="ORF">CBOVIS_LOCUS2166</name>
</gene>
<dbReference type="PANTHER" id="PTHR23128">
    <property type="entry name" value="SERPENTINE RECEPTOR, CLASS E (EPSILON)-RELATED"/>
    <property type="match status" value="1"/>
</dbReference>
<comment type="subcellular location">
    <subcellularLocation>
        <location evidence="1">Membrane</location>
        <topology evidence="1">Multi-pass membrane protein</topology>
    </subcellularLocation>
</comment>
<feature type="transmembrane region" description="Helical" evidence="6">
    <location>
        <begin position="153"/>
        <end position="175"/>
    </location>
</feature>
<dbReference type="EMBL" id="CADEPM010000001">
    <property type="protein sequence ID" value="CAB3398945.1"/>
    <property type="molecule type" value="Genomic_DNA"/>
</dbReference>
<name>A0A8S1EDT1_9PELO</name>
<organism evidence="7 8">
    <name type="scientific">Caenorhabditis bovis</name>
    <dbReference type="NCBI Taxonomy" id="2654633"/>
    <lineage>
        <taxon>Eukaryota</taxon>
        <taxon>Metazoa</taxon>
        <taxon>Ecdysozoa</taxon>
        <taxon>Nematoda</taxon>
        <taxon>Chromadorea</taxon>
        <taxon>Rhabditida</taxon>
        <taxon>Rhabditina</taxon>
        <taxon>Rhabditomorpha</taxon>
        <taxon>Rhabditoidea</taxon>
        <taxon>Rhabditidae</taxon>
        <taxon>Peloderinae</taxon>
        <taxon>Caenorhabditis</taxon>
    </lineage>
</organism>
<evidence type="ECO:0000313" key="8">
    <source>
        <dbReference type="Proteomes" id="UP000494206"/>
    </source>
</evidence>
<sequence length="349" mass="41164">MLCASEKRLNITEMCSAATFNVRFMTFLNSTVIRCEGLGTIIEAFLIVEIALLALGILEFLYLFYLFLFVRSMHFNLTCLFMHYGGQYFFSVMARCVILYQQFGFHIPDEYLFYANYIRTICLFIAFYILPIFMVERLFATIMVKTYEKSRHFWVSLVILAIFFPLVITSGVAYINCWISLPIHVATFIIVNLTGYFGLVAIYNYNSKRHQKTLKLPKNRNYNLSERFQLAENIKMCEVLRRVQISIIFFNVFSTSILLLDHFPISPRFLSLAYVFYNILLTIYAISCPIILHQCLPEWCKNTRKLIKLILGNRINEVRPRTTFGEKMIYDNHRDLTNMYFMQFDKALR</sequence>
<dbReference type="InterPro" id="IPR004151">
    <property type="entry name" value="7TM_GPCR_serpentine_rcpt_Sre"/>
</dbReference>
<dbReference type="GO" id="GO:0007606">
    <property type="term" value="P:sensory perception of chemical stimulus"/>
    <property type="evidence" value="ECO:0007669"/>
    <property type="project" value="InterPro"/>
</dbReference>
<keyword evidence="4 6" id="KW-1133">Transmembrane helix</keyword>
<feature type="transmembrane region" description="Helical" evidence="6">
    <location>
        <begin position="272"/>
        <end position="292"/>
    </location>
</feature>
<protein>
    <submittedName>
        <fullName evidence="7">Uncharacterized protein</fullName>
    </submittedName>
</protein>
<dbReference type="Proteomes" id="UP000494206">
    <property type="component" value="Unassembled WGS sequence"/>
</dbReference>
<dbReference type="PANTHER" id="PTHR23128:SF145">
    <property type="entry name" value="SERPENTINE RECEPTOR, CLASS E (EPSILON)"/>
    <property type="match status" value="1"/>
</dbReference>
<accession>A0A8S1EDT1</accession>
<dbReference type="OrthoDB" id="5819751at2759"/>
<comment type="similarity">
    <text evidence="2">Belongs to the nematode receptor-like protein sre family.</text>
</comment>
<reference evidence="7 8" key="1">
    <citation type="submission" date="2020-04" db="EMBL/GenBank/DDBJ databases">
        <authorList>
            <person name="Laetsch R D."/>
            <person name="Stevens L."/>
            <person name="Kumar S."/>
            <person name="Blaxter L. M."/>
        </authorList>
    </citation>
    <scope>NUCLEOTIDE SEQUENCE [LARGE SCALE GENOMIC DNA]</scope>
</reference>
<feature type="transmembrane region" description="Helical" evidence="6">
    <location>
        <begin position="181"/>
        <end position="205"/>
    </location>
</feature>